<feature type="transmembrane region" description="Helical" evidence="10">
    <location>
        <begin position="376"/>
        <end position="394"/>
    </location>
</feature>
<evidence type="ECO:0000256" key="1">
    <source>
        <dbReference type="ARBA" id="ARBA00004429"/>
    </source>
</evidence>
<dbReference type="Proteomes" id="UP000198367">
    <property type="component" value="Chromosome"/>
</dbReference>
<dbReference type="AlphaFoldDB" id="A0A220UMV3"/>
<dbReference type="PROSITE" id="PS00594">
    <property type="entry name" value="AROMATIC_AA_PERMEASE_1"/>
    <property type="match status" value="1"/>
</dbReference>
<feature type="transmembrane region" description="Helical" evidence="10">
    <location>
        <begin position="122"/>
        <end position="143"/>
    </location>
</feature>
<accession>A0A220UMV3</accession>
<evidence type="ECO:0000313" key="11">
    <source>
        <dbReference type="EMBL" id="ASK69445.1"/>
    </source>
</evidence>
<dbReference type="Gene3D" id="1.20.1740.10">
    <property type="entry name" value="Amino acid/polyamine transporter I"/>
    <property type="match status" value="1"/>
</dbReference>
<evidence type="ECO:0000256" key="8">
    <source>
        <dbReference type="ARBA" id="ARBA00022989"/>
    </source>
</evidence>
<feature type="transmembrane region" description="Helical" evidence="10">
    <location>
        <begin position="181"/>
        <end position="197"/>
    </location>
</feature>
<sequence length="395" mass="41633">MTQNKFFGSLLLIAGTTIGAGMLALPIASAGLGFGVSSIIMLLLWALMAYTALLMVEIHQFAPSDASLNQLARTLLGAKGQVIASVALMFLLYALCAAYIAGGGEQVNQKLNAWLGLNLPPQAGAVLFTLLIGTIVGLGTHCVDLINRVLFSLKIIALILMLALLLPQVEGTHLLELPLEQGLIVSAIPVIFTSFGFHGSIPSVVRYLGVEVKSLRKIMLLGSALPLLIYLLWQLGSQGVLSQSQLMTNQSLSGFINQLASVLHSQYLSSAISVFADLALATSFLGVSLGLFDFMAANLRQQDNAAGRSVTAAITFVPPLGFALFYPQGFITALGYAAIALVILAIFLPVAMVWVQRQARDKANLPLGYRVAGGKLGLLLAMLCGVAVIGAQLLG</sequence>
<keyword evidence="3 10" id="KW-0813">Transport</keyword>
<proteinExistence type="inferred from homology"/>
<dbReference type="InterPro" id="IPR013059">
    <property type="entry name" value="Trp_tyr_transpt"/>
</dbReference>
<dbReference type="PRINTS" id="PR00166">
    <property type="entry name" value="AROAAPRMEASE"/>
</dbReference>
<evidence type="ECO:0000256" key="10">
    <source>
        <dbReference type="RuleBase" id="RU367149"/>
    </source>
</evidence>
<feature type="transmembrane region" description="Helical" evidence="10">
    <location>
        <begin position="306"/>
        <end position="327"/>
    </location>
</feature>
<dbReference type="InterPro" id="IPR013061">
    <property type="entry name" value="Trp/try_permease_CS"/>
</dbReference>
<dbReference type="NCBIfam" id="TIGR00837">
    <property type="entry name" value="araaP"/>
    <property type="match status" value="1"/>
</dbReference>
<keyword evidence="5 10" id="KW-0997">Cell inner membrane</keyword>
<keyword evidence="12" id="KW-1185">Reference proteome</keyword>
<feature type="transmembrane region" description="Helical" evidence="10">
    <location>
        <begin position="82"/>
        <end position="102"/>
    </location>
</feature>
<keyword evidence="6 10" id="KW-0812">Transmembrane</keyword>
<evidence type="ECO:0000256" key="7">
    <source>
        <dbReference type="ARBA" id="ARBA00022970"/>
    </source>
</evidence>
<protein>
    <recommendedName>
        <fullName evidence="10">Aromatic amino acid permease</fullName>
    </recommendedName>
</protein>
<comment type="subcellular location">
    <subcellularLocation>
        <location evidence="1 10">Cell inner membrane</location>
        <topology evidence="1 10">Multi-pass membrane protein</topology>
    </subcellularLocation>
</comment>
<keyword evidence="4 10" id="KW-1003">Cell membrane</keyword>
<dbReference type="GO" id="GO:0005886">
    <property type="term" value="C:plasma membrane"/>
    <property type="evidence" value="ECO:0007669"/>
    <property type="project" value="UniProtKB-SubCell"/>
</dbReference>
<dbReference type="KEGG" id="sbj:CF168_11495"/>
<evidence type="ECO:0000256" key="4">
    <source>
        <dbReference type="ARBA" id="ARBA00022475"/>
    </source>
</evidence>
<keyword evidence="7 10" id="KW-0029">Amino-acid transport</keyword>
<name>A0A220UMV3_9GAMM</name>
<feature type="transmembrane region" description="Helical" evidence="10">
    <location>
        <begin position="34"/>
        <end position="56"/>
    </location>
</feature>
<organism evidence="11 12">
    <name type="scientific">Shewanella bicestrii</name>
    <dbReference type="NCBI Taxonomy" id="2018305"/>
    <lineage>
        <taxon>Bacteria</taxon>
        <taxon>Pseudomonadati</taxon>
        <taxon>Pseudomonadota</taxon>
        <taxon>Gammaproteobacteria</taxon>
        <taxon>Alteromonadales</taxon>
        <taxon>Shewanellaceae</taxon>
        <taxon>Shewanella</taxon>
    </lineage>
</organism>
<evidence type="ECO:0000256" key="9">
    <source>
        <dbReference type="ARBA" id="ARBA00023136"/>
    </source>
</evidence>
<comment type="similarity">
    <text evidence="2 10">Belongs to the amino acid/polyamine transporter 2 family. Mtr/TnaB/TyrP permease subfamily.</text>
</comment>
<dbReference type="EMBL" id="CP022358">
    <property type="protein sequence ID" value="ASK69445.1"/>
    <property type="molecule type" value="Genomic_DNA"/>
</dbReference>
<dbReference type="GO" id="GO:0003333">
    <property type="term" value="P:amino acid transmembrane transport"/>
    <property type="evidence" value="ECO:0007669"/>
    <property type="project" value="InterPro"/>
</dbReference>
<feature type="transmembrane region" description="Helical" evidence="10">
    <location>
        <begin position="150"/>
        <end position="169"/>
    </location>
</feature>
<evidence type="ECO:0000256" key="3">
    <source>
        <dbReference type="ARBA" id="ARBA00022448"/>
    </source>
</evidence>
<dbReference type="PANTHER" id="PTHR46997:SF2">
    <property type="entry name" value="TYROSINE-SPECIFIC TRANSPORT SYSTEM"/>
    <property type="match status" value="1"/>
</dbReference>
<evidence type="ECO:0000256" key="5">
    <source>
        <dbReference type="ARBA" id="ARBA00022519"/>
    </source>
</evidence>
<evidence type="ECO:0000256" key="6">
    <source>
        <dbReference type="ARBA" id="ARBA00022692"/>
    </source>
</evidence>
<dbReference type="InterPro" id="IPR018227">
    <property type="entry name" value="Amino_acid_transport_2"/>
</dbReference>
<feature type="transmembrane region" description="Helical" evidence="10">
    <location>
        <begin position="7"/>
        <end position="28"/>
    </location>
</feature>
<reference evidence="11 12" key="1">
    <citation type="submission" date="2017-07" db="EMBL/GenBank/DDBJ databases">
        <title>Phenotypical and genomic characterization of a clinical isolate of Shewanella bicestrii sp. nov. producing an extended-spectrum beta-lactamase and a new oxacillinase variant.</title>
        <authorList>
            <person name="Jousset A.B."/>
            <person name="Bonnin R.A."/>
            <person name="Girlich D."/>
            <person name="Dabos L."/>
            <person name="Potron A."/>
            <person name="Dortet L."/>
            <person name="Glaser P."/>
            <person name="Naas T."/>
        </authorList>
    </citation>
    <scope>NUCLEOTIDE SEQUENCE [LARGE SCALE GENOMIC DNA]</scope>
    <source>
        <strain evidence="11 12">JAB-1</strain>
    </source>
</reference>
<dbReference type="RefSeq" id="WP_089067929.1">
    <property type="nucleotide sequence ID" value="NZ_CP022358.1"/>
</dbReference>
<evidence type="ECO:0000256" key="2">
    <source>
        <dbReference type="ARBA" id="ARBA00005452"/>
    </source>
</evidence>
<dbReference type="GO" id="GO:0015173">
    <property type="term" value="F:aromatic amino acid transmembrane transporter activity"/>
    <property type="evidence" value="ECO:0007669"/>
    <property type="project" value="UniProtKB-UniRule"/>
</dbReference>
<comment type="function">
    <text evidence="10">Involved in transporting aromatic amino acids across the cytoplasmic membrane.</text>
</comment>
<keyword evidence="8 10" id="KW-1133">Transmembrane helix</keyword>
<dbReference type="Pfam" id="PF03222">
    <property type="entry name" value="Trp_Tyr_perm"/>
    <property type="match status" value="1"/>
</dbReference>
<feature type="transmembrane region" description="Helical" evidence="10">
    <location>
        <begin position="218"/>
        <end position="236"/>
    </location>
</feature>
<gene>
    <name evidence="11" type="ORF">CF168_11495</name>
</gene>
<keyword evidence="9 10" id="KW-0472">Membrane</keyword>
<dbReference type="PANTHER" id="PTHR46997">
    <property type="entry name" value="LOW AFFINITY TRYPTOPHAN PERMEASE-RELATED"/>
    <property type="match status" value="1"/>
</dbReference>
<feature type="transmembrane region" description="Helical" evidence="10">
    <location>
        <begin position="271"/>
        <end position="294"/>
    </location>
</feature>
<feature type="transmembrane region" description="Helical" evidence="10">
    <location>
        <begin position="333"/>
        <end position="355"/>
    </location>
</feature>
<evidence type="ECO:0000313" key="12">
    <source>
        <dbReference type="Proteomes" id="UP000198367"/>
    </source>
</evidence>